<keyword evidence="2" id="KW-0624">Polysaccharide degradation</keyword>
<dbReference type="InterPro" id="IPR012291">
    <property type="entry name" value="CBM2_carb-bd_dom_sf"/>
</dbReference>
<sequence length="106" mass="11467">MRDRQGGFQADITLCDTGTAALTDWTLDFGFPSGQTTGNLWGGTPTQRGADVVHARRDRPHGHLTRARTRNRRVASRGRNAALRPVGTGPVSPGGVCRGRRARSCR</sequence>
<dbReference type="GO" id="GO:0030247">
    <property type="term" value="F:polysaccharide binding"/>
    <property type="evidence" value="ECO:0007669"/>
    <property type="project" value="UniProtKB-UniRule"/>
</dbReference>
<gene>
    <name evidence="5" type="ORF">IAG44_40870</name>
</gene>
<dbReference type="Proteomes" id="UP000516052">
    <property type="component" value="Chromosome"/>
</dbReference>
<accession>A0A7H0IQS4</accession>
<dbReference type="KEGG" id="sroi:IAG44_40870"/>
<organism evidence="5 6">
    <name type="scientific">Streptomyces roseirectus</name>
    <dbReference type="NCBI Taxonomy" id="2768066"/>
    <lineage>
        <taxon>Bacteria</taxon>
        <taxon>Bacillati</taxon>
        <taxon>Actinomycetota</taxon>
        <taxon>Actinomycetes</taxon>
        <taxon>Kitasatosporales</taxon>
        <taxon>Streptomycetaceae</taxon>
        <taxon>Streptomyces</taxon>
    </lineage>
</organism>
<keyword evidence="1" id="KW-0732">Signal</keyword>
<keyword evidence="2" id="KW-0119">Carbohydrate metabolism</keyword>
<feature type="compositionally biased region" description="Low complexity" evidence="3">
    <location>
        <begin position="77"/>
        <end position="95"/>
    </location>
</feature>
<reference evidence="5 6" key="1">
    <citation type="submission" date="2020-08" db="EMBL/GenBank/DDBJ databases">
        <title>A novel species.</title>
        <authorList>
            <person name="Gao J."/>
        </authorList>
    </citation>
    <scope>NUCLEOTIDE SEQUENCE [LARGE SCALE GENOMIC DNA]</scope>
    <source>
        <strain evidence="5 6">CRXT-G-22</strain>
    </source>
</reference>
<dbReference type="InterPro" id="IPR008965">
    <property type="entry name" value="CBM2/CBM3_carb-bd_dom_sf"/>
</dbReference>
<protein>
    <submittedName>
        <fullName evidence="5">Cellulose binding domain-containing protein</fullName>
    </submittedName>
</protein>
<evidence type="ECO:0000256" key="1">
    <source>
        <dbReference type="ARBA" id="ARBA00022729"/>
    </source>
</evidence>
<dbReference type="GO" id="GO:0004553">
    <property type="term" value="F:hydrolase activity, hydrolyzing O-glycosyl compounds"/>
    <property type="evidence" value="ECO:0007669"/>
    <property type="project" value="InterPro"/>
</dbReference>
<feature type="region of interest" description="Disordered" evidence="3">
    <location>
        <begin position="57"/>
        <end position="106"/>
    </location>
</feature>
<feature type="compositionally biased region" description="Basic residues" evidence="3">
    <location>
        <begin position="57"/>
        <end position="76"/>
    </location>
</feature>
<dbReference type="EMBL" id="CP060828">
    <property type="protein sequence ID" value="QNP75140.1"/>
    <property type="molecule type" value="Genomic_DNA"/>
</dbReference>
<evidence type="ECO:0000313" key="5">
    <source>
        <dbReference type="EMBL" id="QNP75140.1"/>
    </source>
</evidence>
<evidence type="ECO:0000256" key="3">
    <source>
        <dbReference type="SAM" id="MobiDB-lite"/>
    </source>
</evidence>
<dbReference type="SUPFAM" id="SSF49384">
    <property type="entry name" value="Carbohydrate-binding domain"/>
    <property type="match status" value="1"/>
</dbReference>
<keyword evidence="6" id="KW-1185">Reference proteome</keyword>
<evidence type="ECO:0000259" key="4">
    <source>
        <dbReference type="PROSITE" id="PS51173"/>
    </source>
</evidence>
<evidence type="ECO:0000256" key="2">
    <source>
        <dbReference type="ARBA" id="ARBA00023326"/>
    </source>
</evidence>
<feature type="domain" description="CBM2" evidence="4">
    <location>
        <begin position="1"/>
        <end position="100"/>
    </location>
</feature>
<dbReference type="Gene3D" id="2.60.40.290">
    <property type="match status" value="1"/>
</dbReference>
<dbReference type="Pfam" id="PF00553">
    <property type="entry name" value="CBM_2"/>
    <property type="match status" value="1"/>
</dbReference>
<name>A0A7H0IQS4_9ACTN</name>
<dbReference type="GO" id="GO:0000272">
    <property type="term" value="P:polysaccharide catabolic process"/>
    <property type="evidence" value="ECO:0007669"/>
    <property type="project" value="UniProtKB-KW"/>
</dbReference>
<dbReference type="PROSITE" id="PS51173">
    <property type="entry name" value="CBM2"/>
    <property type="match status" value="1"/>
</dbReference>
<proteinExistence type="predicted"/>
<dbReference type="InterPro" id="IPR001919">
    <property type="entry name" value="CBD2"/>
</dbReference>
<evidence type="ECO:0000313" key="6">
    <source>
        <dbReference type="Proteomes" id="UP000516052"/>
    </source>
</evidence>
<dbReference type="AlphaFoldDB" id="A0A7H0IQS4"/>
<dbReference type="RefSeq" id="WP_187752061.1">
    <property type="nucleotide sequence ID" value="NZ_CP060828.1"/>
</dbReference>